<accession>A0A7K6KKQ1</accession>
<dbReference type="Gene3D" id="2.60.40.10">
    <property type="entry name" value="Immunoglobulins"/>
    <property type="match status" value="2"/>
</dbReference>
<keyword evidence="5" id="KW-0966">Cell projection</keyword>
<evidence type="ECO:0000256" key="5">
    <source>
        <dbReference type="ARBA" id="ARBA00023273"/>
    </source>
</evidence>
<dbReference type="EMBL" id="VZRR01012577">
    <property type="protein sequence ID" value="NWW13009.1"/>
    <property type="molecule type" value="Genomic_DNA"/>
</dbReference>
<dbReference type="InterPro" id="IPR053879">
    <property type="entry name" value="HYDIN_VesB_CFA65-like_Ig"/>
</dbReference>
<dbReference type="PANTHER" id="PTHR23053">
    <property type="entry name" value="DLEC1 DELETED IN LUNG AND ESOPHAGEAL CANCER 1"/>
    <property type="match status" value="1"/>
</dbReference>
<dbReference type="PANTHER" id="PTHR23053:SF0">
    <property type="entry name" value="HYDROCEPHALUS-INDUCING PROTEIN HOMOLOG"/>
    <property type="match status" value="1"/>
</dbReference>
<name>A0A7K6KKQ1_9PASE</name>
<dbReference type="Pfam" id="PF14874">
    <property type="entry name" value="PapD-like"/>
    <property type="match status" value="1"/>
</dbReference>
<evidence type="ECO:0000256" key="3">
    <source>
        <dbReference type="ARBA" id="ARBA00022490"/>
    </source>
</evidence>
<evidence type="ECO:0000256" key="4">
    <source>
        <dbReference type="ARBA" id="ARBA00023069"/>
    </source>
</evidence>
<keyword evidence="3" id="KW-0963">Cytoplasm</keyword>
<feature type="non-terminal residue" evidence="7">
    <location>
        <position position="1"/>
    </location>
</feature>
<keyword evidence="8" id="KW-1185">Reference proteome</keyword>
<feature type="non-terminal residue" evidence="7">
    <location>
        <position position="296"/>
    </location>
</feature>
<protein>
    <submittedName>
        <fullName evidence="7">HYDIN protein</fullName>
    </submittedName>
</protein>
<comment type="subcellular location">
    <subcellularLocation>
        <location evidence="1">Cell projection</location>
        <location evidence="1">Cilium</location>
    </subcellularLocation>
    <subcellularLocation>
        <location evidence="2">Cytoplasm</location>
    </subcellularLocation>
</comment>
<evidence type="ECO:0000259" key="6">
    <source>
        <dbReference type="Pfam" id="PF22544"/>
    </source>
</evidence>
<keyword evidence="4" id="KW-0969">Cilium</keyword>
<reference evidence="7 8" key="1">
    <citation type="submission" date="2019-09" db="EMBL/GenBank/DDBJ databases">
        <title>Bird 10,000 Genomes (B10K) Project - Family phase.</title>
        <authorList>
            <person name="Zhang G."/>
        </authorList>
    </citation>
    <scope>NUCLEOTIDE SEQUENCE [LARGE SCALE GENOMIC DNA]</scope>
    <source>
        <strain evidence="7">B10K-DU-029-42</strain>
        <tissue evidence="7">Muscle</tissue>
    </source>
</reference>
<dbReference type="GO" id="GO:1904158">
    <property type="term" value="P:axonemal central apparatus assembly"/>
    <property type="evidence" value="ECO:0007669"/>
    <property type="project" value="TreeGrafter"/>
</dbReference>
<dbReference type="GO" id="GO:0003341">
    <property type="term" value="P:cilium movement"/>
    <property type="evidence" value="ECO:0007669"/>
    <property type="project" value="TreeGrafter"/>
</dbReference>
<sequence>LINIGLLDASFTYTPPRTNVSRCFKFEPNQGTIAPGESQTIQISFKASVTGNFSEEFPFSVAGSPMPVILLIQGFVDGPRLHFNTPRIEFGDVSFGFIYTKTCRLTNTSMEPVTFKLRVQDDGSARRVSCYDQILKPNDPSWRKGIHFYVEPKEFTMTPSQGTILPQEYQDIEVTLCSNTVMEFYRSLYVDVEGVGEAVLALTITARCIVPNLKVHPYIVVCDECRLKEPYESKLVVVNPTCFPGCYGLVPQKRKADTPVLYSSPNPCGIIQPFSMAEIPLTIEVQTLGKHSVNVL</sequence>
<dbReference type="Proteomes" id="UP000542358">
    <property type="component" value="Unassembled WGS sequence"/>
</dbReference>
<gene>
    <name evidence="7" type="primary">Hydin_4</name>
    <name evidence="7" type="ORF">OREARF_R03843</name>
</gene>
<evidence type="ECO:0000256" key="2">
    <source>
        <dbReference type="ARBA" id="ARBA00004496"/>
    </source>
</evidence>
<dbReference type="AlphaFoldDB" id="A0A7K6KKQ1"/>
<dbReference type="InterPro" id="IPR033305">
    <property type="entry name" value="Hydin-like"/>
</dbReference>
<dbReference type="GO" id="GO:0005930">
    <property type="term" value="C:axoneme"/>
    <property type="evidence" value="ECO:0007669"/>
    <property type="project" value="TreeGrafter"/>
</dbReference>
<proteinExistence type="predicted"/>
<evidence type="ECO:0000313" key="7">
    <source>
        <dbReference type="EMBL" id="NWW13009.1"/>
    </source>
</evidence>
<evidence type="ECO:0000313" key="8">
    <source>
        <dbReference type="Proteomes" id="UP000542358"/>
    </source>
</evidence>
<feature type="domain" description="HYDIN/VesB/CFA65-like Ig-like" evidence="6">
    <location>
        <begin position="2"/>
        <end position="74"/>
    </location>
</feature>
<evidence type="ECO:0000256" key="1">
    <source>
        <dbReference type="ARBA" id="ARBA00004138"/>
    </source>
</evidence>
<comment type="caution">
    <text evidence="7">The sequence shown here is derived from an EMBL/GenBank/DDBJ whole genome shotgun (WGS) entry which is preliminary data.</text>
</comment>
<organism evidence="7 8">
    <name type="scientific">Oreocharis arfaki</name>
    <name type="common">tit berrypecker</name>
    <dbReference type="NCBI Taxonomy" id="979223"/>
    <lineage>
        <taxon>Eukaryota</taxon>
        <taxon>Metazoa</taxon>
        <taxon>Chordata</taxon>
        <taxon>Craniata</taxon>
        <taxon>Vertebrata</taxon>
        <taxon>Euteleostomi</taxon>
        <taxon>Archelosauria</taxon>
        <taxon>Archosauria</taxon>
        <taxon>Dinosauria</taxon>
        <taxon>Saurischia</taxon>
        <taxon>Theropoda</taxon>
        <taxon>Coelurosauria</taxon>
        <taxon>Aves</taxon>
        <taxon>Neognathae</taxon>
        <taxon>Neoaves</taxon>
        <taxon>Telluraves</taxon>
        <taxon>Australaves</taxon>
        <taxon>Passeriformes</taxon>
        <taxon>Passeroidea</taxon>
        <taxon>Paramythiidae</taxon>
        <taxon>Oreocharis</taxon>
    </lineage>
</organism>
<dbReference type="InterPro" id="IPR013783">
    <property type="entry name" value="Ig-like_fold"/>
</dbReference>
<dbReference type="Pfam" id="PF22544">
    <property type="entry name" value="HYDIN_VesB_CFA65-like_Ig"/>
    <property type="match status" value="1"/>
</dbReference>